<evidence type="ECO:0000313" key="1">
    <source>
        <dbReference type="EMBL" id="TFK74811.1"/>
    </source>
</evidence>
<accession>A0ACD3BAE4</accession>
<protein>
    <submittedName>
        <fullName evidence="1">Uncharacterized protein</fullName>
    </submittedName>
</protein>
<dbReference type="Proteomes" id="UP000308600">
    <property type="component" value="Unassembled WGS sequence"/>
</dbReference>
<proteinExistence type="predicted"/>
<sequence>MTHLASCTFTSIILRGDPEFLPCCNMFSAERGDVILGGLLNSVFPAPLTRSITFTWPLSDDRSNQRSCLGVFCKNVATPYPAFALLGKATRNMKAVSLSGILKDELSDDIWLVRRYIGGSFDDFFASGWLDGSVNWIYGQVLAPGCMRWQLLLHFDSGETSVVAVLRLRFEPQSNIRLTTRIHHELTLHRCPGPLYDWVSLGELGMNAGSKNGQMSDTIETKY</sequence>
<keyword evidence="2" id="KW-1185">Reference proteome</keyword>
<name>A0ACD3BAE4_9AGAR</name>
<gene>
    <name evidence="1" type="ORF">BDN72DRAFT_633871</name>
</gene>
<reference evidence="1 2" key="1">
    <citation type="journal article" date="2019" name="Nat. Ecol. Evol.">
        <title>Megaphylogeny resolves global patterns of mushroom evolution.</title>
        <authorList>
            <person name="Varga T."/>
            <person name="Krizsan K."/>
            <person name="Foldi C."/>
            <person name="Dima B."/>
            <person name="Sanchez-Garcia M."/>
            <person name="Sanchez-Ramirez S."/>
            <person name="Szollosi G.J."/>
            <person name="Szarkandi J.G."/>
            <person name="Papp V."/>
            <person name="Albert L."/>
            <person name="Andreopoulos W."/>
            <person name="Angelini C."/>
            <person name="Antonin V."/>
            <person name="Barry K.W."/>
            <person name="Bougher N.L."/>
            <person name="Buchanan P."/>
            <person name="Buyck B."/>
            <person name="Bense V."/>
            <person name="Catcheside P."/>
            <person name="Chovatia M."/>
            <person name="Cooper J."/>
            <person name="Damon W."/>
            <person name="Desjardin D."/>
            <person name="Finy P."/>
            <person name="Geml J."/>
            <person name="Haridas S."/>
            <person name="Hughes K."/>
            <person name="Justo A."/>
            <person name="Karasinski D."/>
            <person name="Kautmanova I."/>
            <person name="Kiss B."/>
            <person name="Kocsube S."/>
            <person name="Kotiranta H."/>
            <person name="LaButti K.M."/>
            <person name="Lechner B.E."/>
            <person name="Liimatainen K."/>
            <person name="Lipzen A."/>
            <person name="Lukacs Z."/>
            <person name="Mihaltcheva S."/>
            <person name="Morgado L.N."/>
            <person name="Niskanen T."/>
            <person name="Noordeloos M.E."/>
            <person name="Ohm R.A."/>
            <person name="Ortiz-Santana B."/>
            <person name="Ovrebo C."/>
            <person name="Racz N."/>
            <person name="Riley R."/>
            <person name="Savchenko A."/>
            <person name="Shiryaev A."/>
            <person name="Soop K."/>
            <person name="Spirin V."/>
            <person name="Szebenyi C."/>
            <person name="Tomsovsky M."/>
            <person name="Tulloss R.E."/>
            <person name="Uehling J."/>
            <person name="Grigoriev I.V."/>
            <person name="Vagvolgyi C."/>
            <person name="Papp T."/>
            <person name="Martin F.M."/>
            <person name="Miettinen O."/>
            <person name="Hibbett D.S."/>
            <person name="Nagy L.G."/>
        </authorList>
    </citation>
    <scope>NUCLEOTIDE SEQUENCE [LARGE SCALE GENOMIC DNA]</scope>
    <source>
        <strain evidence="1 2">NL-1719</strain>
    </source>
</reference>
<organism evidence="1 2">
    <name type="scientific">Pluteus cervinus</name>
    <dbReference type="NCBI Taxonomy" id="181527"/>
    <lineage>
        <taxon>Eukaryota</taxon>
        <taxon>Fungi</taxon>
        <taxon>Dikarya</taxon>
        <taxon>Basidiomycota</taxon>
        <taxon>Agaricomycotina</taxon>
        <taxon>Agaricomycetes</taxon>
        <taxon>Agaricomycetidae</taxon>
        <taxon>Agaricales</taxon>
        <taxon>Pluteineae</taxon>
        <taxon>Pluteaceae</taxon>
        <taxon>Pluteus</taxon>
    </lineage>
</organism>
<dbReference type="EMBL" id="ML208266">
    <property type="protein sequence ID" value="TFK74811.1"/>
    <property type="molecule type" value="Genomic_DNA"/>
</dbReference>
<evidence type="ECO:0000313" key="2">
    <source>
        <dbReference type="Proteomes" id="UP000308600"/>
    </source>
</evidence>